<evidence type="ECO:0000256" key="3">
    <source>
        <dbReference type="ARBA" id="ARBA00022723"/>
    </source>
</evidence>
<evidence type="ECO:0000256" key="6">
    <source>
        <dbReference type="ARBA" id="ARBA00023033"/>
    </source>
</evidence>
<dbReference type="PANTHER" id="PTHR46696:SF6">
    <property type="entry name" value="P450, PUTATIVE (EUROFUNG)-RELATED"/>
    <property type="match status" value="1"/>
</dbReference>
<dbReference type="PANTHER" id="PTHR46696">
    <property type="entry name" value="P450, PUTATIVE (EUROFUNG)-RELATED"/>
    <property type="match status" value="1"/>
</dbReference>
<dbReference type="PRINTS" id="PR00385">
    <property type="entry name" value="P450"/>
</dbReference>
<gene>
    <name evidence="8" type="ORF">ABEG17_12150</name>
</gene>
<evidence type="ECO:0000256" key="4">
    <source>
        <dbReference type="ARBA" id="ARBA00023002"/>
    </source>
</evidence>
<dbReference type="FunFam" id="1.10.630.10:FF:000018">
    <property type="entry name" value="Cytochrome P450 monooxygenase"/>
    <property type="match status" value="1"/>
</dbReference>
<sequence length="439" mass="48074">MIDVSATKRRILQRLVARGGPAVLDLSLLDSVPRRLLRPLRREGLDPIARQGPGAGDPVRRLAHMFGMNIWLVTGHSEGKAVLADRSRYSNDVRPYVGASGGAVGGLGFTDPPEHSRLRGLLTPEFTMRRIQRLAPRIEQIVDAQLDLMAAKGPDADIVEDFAFPIPFLVICELLGLPAEDRARFQALSHARFDVSAGGTSAFGAISASRDFLLDATRRQRKDPGDGLLGRIIVEAGDEVSDEEIAGLADGVFTGGYETTASMLALGALVLLRDRRHFELVRDDASAIDRVVEEMLRYLSVVQIAFPRFALEDHDLFGKKVRKGDVVIVALARAGRDTRVGPDLHTFEPDRPPPPHLAFGHGFHRCVGAELARLELRLAFPRLVQRFPEMSLAVHPSQLRFRDQSIVYAVDSLPVHLGPAASRPNTAGSRPRDCADRSS</sequence>
<dbReference type="GO" id="GO:0016705">
    <property type="term" value="F:oxidoreductase activity, acting on paired donors, with incorporation or reduction of molecular oxygen"/>
    <property type="evidence" value="ECO:0007669"/>
    <property type="project" value="InterPro"/>
</dbReference>
<evidence type="ECO:0000256" key="7">
    <source>
        <dbReference type="SAM" id="MobiDB-lite"/>
    </source>
</evidence>
<keyword evidence="5" id="KW-0408">Iron</keyword>
<dbReference type="InterPro" id="IPR002397">
    <property type="entry name" value="Cyt_P450_B"/>
</dbReference>
<dbReference type="GO" id="GO:0004497">
    <property type="term" value="F:monooxygenase activity"/>
    <property type="evidence" value="ECO:0007669"/>
    <property type="project" value="UniProtKB-KW"/>
</dbReference>
<dbReference type="Pfam" id="PF00067">
    <property type="entry name" value="p450"/>
    <property type="match status" value="1"/>
</dbReference>
<keyword evidence="2" id="KW-0349">Heme</keyword>
<feature type="compositionally biased region" description="Basic and acidic residues" evidence="7">
    <location>
        <begin position="430"/>
        <end position="439"/>
    </location>
</feature>
<feature type="region of interest" description="Disordered" evidence="7">
    <location>
        <begin position="419"/>
        <end position="439"/>
    </location>
</feature>
<name>A0AAU7JPH2_9MICO</name>
<dbReference type="InterPro" id="IPR001128">
    <property type="entry name" value="Cyt_P450"/>
</dbReference>
<evidence type="ECO:0000256" key="1">
    <source>
        <dbReference type="ARBA" id="ARBA00010617"/>
    </source>
</evidence>
<organism evidence="8">
    <name type="scientific">Pedococcus sp. KACC 23699</name>
    <dbReference type="NCBI Taxonomy" id="3149228"/>
    <lineage>
        <taxon>Bacteria</taxon>
        <taxon>Bacillati</taxon>
        <taxon>Actinomycetota</taxon>
        <taxon>Actinomycetes</taxon>
        <taxon>Micrococcales</taxon>
        <taxon>Intrasporangiaceae</taxon>
        <taxon>Pedococcus</taxon>
    </lineage>
</organism>
<evidence type="ECO:0000256" key="2">
    <source>
        <dbReference type="ARBA" id="ARBA00022617"/>
    </source>
</evidence>
<keyword evidence="6" id="KW-0503">Monooxygenase</keyword>
<dbReference type="AlphaFoldDB" id="A0AAU7JPH2"/>
<protein>
    <submittedName>
        <fullName evidence="8">Cytochrome P450</fullName>
    </submittedName>
</protein>
<accession>A0AAU7JPH2</accession>
<dbReference type="PRINTS" id="PR00359">
    <property type="entry name" value="BP450"/>
</dbReference>
<dbReference type="RefSeq" id="WP_406829736.1">
    <property type="nucleotide sequence ID" value="NZ_CP157483.1"/>
</dbReference>
<reference evidence="8" key="1">
    <citation type="submission" date="2024-05" db="EMBL/GenBank/DDBJ databases">
        <authorList>
            <person name="Kim S."/>
            <person name="Heo J."/>
            <person name="Choi H."/>
            <person name="Choi Y."/>
            <person name="Kwon S.-W."/>
            <person name="Kim Y."/>
        </authorList>
    </citation>
    <scope>NUCLEOTIDE SEQUENCE</scope>
    <source>
        <strain evidence="8">KACC 23699</strain>
    </source>
</reference>
<evidence type="ECO:0000256" key="5">
    <source>
        <dbReference type="ARBA" id="ARBA00023004"/>
    </source>
</evidence>
<keyword evidence="4" id="KW-0560">Oxidoreductase</keyword>
<proteinExistence type="inferred from homology"/>
<comment type="similarity">
    <text evidence="1">Belongs to the cytochrome P450 family.</text>
</comment>
<dbReference type="SUPFAM" id="SSF48264">
    <property type="entry name" value="Cytochrome P450"/>
    <property type="match status" value="1"/>
</dbReference>
<dbReference type="Gene3D" id="1.10.630.10">
    <property type="entry name" value="Cytochrome P450"/>
    <property type="match status" value="1"/>
</dbReference>
<dbReference type="EMBL" id="CP157483">
    <property type="protein sequence ID" value="XBO42331.1"/>
    <property type="molecule type" value="Genomic_DNA"/>
</dbReference>
<evidence type="ECO:0000313" key="8">
    <source>
        <dbReference type="EMBL" id="XBO42331.1"/>
    </source>
</evidence>
<dbReference type="GO" id="GO:0005506">
    <property type="term" value="F:iron ion binding"/>
    <property type="evidence" value="ECO:0007669"/>
    <property type="project" value="InterPro"/>
</dbReference>
<dbReference type="CDD" id="cd11030">
    <property type="entry name" value="CYP105-like"/>
    <property type="match status" value="1"/>
</dbReference>
<keyword evidence="3" id="KW-0479">Metal-binding</keyword>
<dbReference type="GO" id="GO:0020037">
    <property type="term" value="F:heme binding"/>
    <property type="evidence" value="ECO:0007669"/>
    <property type="project" value="InterPro"/>
</dbReference>
<dbReference type="InterPro" id="IPR036396">
    <property type="entry name" value="Cyt_P450_sf"/>
</dbReference>